<feature type="compositionally biased region" description="Polar residues" evidence="2">
    <location>
        <begin position="197"/>
        <end position="209"/>
    </location>
</feature>
<organism evidence="3 4">
    <name type="scientific">Adiantum capillus-veneris</name>
    <name type="common">Maidenhair fern</name>
    <dbReference type="NCBI Taxonomy" id="13818"/>
    <lineage>
        <taxon>Eukaryota</taxon>
        <taxon>Viridiplantae</taxon>
        <taxon>Streptophyta</taxon>
        <taxon>Embryophyta</taxon>
        <taxon>Tracheophyta</taxon>
        <taxon>Polypodiopsida</taxon>
        <taxon>Polypodiidae</taxon>
        <taxon>Polypodiales</taxon>
        <taxon>Pteridineae</taxon>
        <taxon>Pteridaceae</taxon>
        <taxon>Vittarioideae</taxon>
        <taxon>Adiantum</taxon>
    </lineage>
</organism>
<sequence>MVGRGPVTPASALGTSQIVPATSQTAAAPPPVVLPSLVQSGTSTSEKRIWGVTNPLDFTPCEYHMGLFKCNYPLINISYEMPAHDKFEGLHLKEQTRRKAVEFLLQPSFEVFQLHQLKNELGGGKFHSALFHNLYKLTKPSQGHIKRLSEMHRQVKRFKRRRVEPSPEDLVAQGPIAEPADNVDLQVEMTEELVPLLSSNQSSPGSDKSSNVEEETAPDTEATTDKESVDINIFVHNNLNLTLKDLFGSIHDVKSLKAACICACTWDKEEDKDKIFQGAGYACQQALSNLSNLHFDSLYVLELSRSDWTYGILEYCGTVDVVNGQIDSESMQRFSLQESVRFADNPLSLSMLQNRLELATTYFQQHYTNMPEAVYPNGTYLVGTLHLCDKWFRLPDYSRFGGADEDDVNRFYEGLMRIVIGNKVNAWEVKDFEDAKGLREEDEEEMEKVKQIGDHLEDEVVKALAEIGYTVESPKRGVTKCLEDELVKEIWELAYTMDILWSHLKEGSQNA</sequence>
<evidence type="ECO:0000256" key="2">
    <source>
        <dbReference type="SAM" id="MobiDB-lite"/>
    </source>
</evidence>
<proteinExistence type="predicted"/>
<keyword evidence="4" id="KW-1185">Reference proteome</keyword>
<evidence type="ECO:0000256" key="1">
    <source>
        <dbReference type="SAM" id="Coils"/>
    </source>
</evidence>
<feature type="coiled-coil region" evidence="1">
    <location>
        <begin position="432"/>
        <end position="459"/>
    </location>
</feature>
<keyword evidence="1" id="KW-0175">Coiled coil</keyword>
<evidence type="ECO:0000313" key="3">
    <source>
        <dbReference type="EMBL" id="KAI5060154.1"/>
    </source>
</evidence>
<accession>A0A9D4U233</accession>
<gene>
    <name evidence="3" type="ORF">GOP47_0024574</name>
</gene>
<dbReference type="AlphaFoldDB" id="A0A9D4U233"/>
<comment type="caution">
    <text evidence="3">The sequence shown here is derived from an EMBL/GenBank/DDBJ whole genome shotgun (WGS) entry which is preliminary data.</text>
</comment>
<dbReference type="Proteomes" id="UP000886520">
    <property type="component" value="Chromosome 24"/>
</dbReference>
<dbReference type="EMBL" id="JABFUD020000024">
    <property type="protein sequence ID" value="KAI5060154.1"/>
    <property type="molecule type" value="Genomic_DNA"/>
</dbReference>
<protein>
    <submittedName>
        <fullName evidence="3">Uncharacterized protein</fullName>
    </submittedName>
</protein>
<name>A0A9D4U233_ADICA</name>
<reference evidence="3" key="1">
    <citation type="submission" date="2021-01" db="EMBL/GenBank/DDBJ databases">
        <title>Adiantum capillus-veneris genome.</title>
        <authorList>
            <person name="Fang Y."/>
            <person name="Liao Q."/>
        </authorList>
    </citation>
    <scope>NUCLEOTIDE SEQUENCE</scope>
    <source>
        <strain evidence="3">H3</strain>
        <tissue evidence="3">Leaf</tissue>
    </source>
</reference>
<dbReference type="OrthoDB" id="10672331at2759"/>
<feature type="region of interest" description="Disordered" evidence="2">
    <location>
        <begin position="196"/>
        <end position="224"/>
    </location>
</feature>
<evidence type="ECO:0000313" key="4">
    <source>
        <dbReference type="Proteomes" id="UP000886520"/>
    </source>
</evidence>